<dbReference type="CDD" id="cd03811">
    <property type="entry name" value="GT4_GT28_WabH-like"/>
    <property type="match status" value="1"/>
</dbReference>
<dbReference type="PANTHER" id="PTHR12526">
    <property type="entry name" value="GLYCOSYLTRANSFERASE"/>
    <property type="match status" value="1"/>
</dbReference>
<name>A0A9D0ZHZ5_9FIRM</name>
<dbReference type="EMBL" id="DVFW01000028">
    <property type="protein sequence ID" value="HIQ80880.1"/>
    <property type="molecule type" value="Genomic_DNA"/>
</dbReference>
<dbReference type="Gene3D" id="3.40.50.2000">
    <property type="entry name" value="Glycogen Phosphorylase B"/>
    <property type="match status" value="2"/>
</dbReference>
<proteinExistence type="predicted"/>
<dbReference type="InterPro" id="IPR001296">
    <property type="entry name" value="Glyco_trans_1"/>
</dbReference>
<gene>
    <name evidence="2" type="ORF">IAD32_06310</name>
</gene>
<dbReference type="Proteomes" id="UP000886787">
    <property type="component" value="Unassembled WGS sequence"/>
</dbReference>
<organism evidence="2 3">
    <name type="scientific">Candidatus Scatavimonas merdigallinarum</name>
    <dbReference type="NCBI Taxonomy" id="2840914"/>
    <lineage>
        <taxon>Bacteria</taxon>
        <taxon>Bacillati</taxon>
        <taxon>Bacillota</taxon>
        <taxon>Clostridia</taxon>
        <taxon>Eubacteriales</taxon>
        <taxon>Oscillospiraceae</taxon>
        <taxon>Oscillospiraceae incertae sedis</taxon>
        <taxon>Candidatus Scatavimonas</taxon>
    </lineage>
</organism>
<dbReference type="Pfam" id="PF00534">
    <property type="entry name" value="Glycos_transf_1"/>
    <property type="match status" value="1"/>
</dbReference>
<accession>A0A9D0ZHZ5</accession>
<reference evidence="2" key="1">
    <citation type="submission" date="2020-10" db="EMBL/GenBank/DDBJ databases">
        <authorList>
            <person name="Gilroy R."/>
        </authorList>
    </citation>
    <scope>NUCLEOTIDE SEQUENCE</scope>
    <source>
        <strain evidence="2">ChiSjej1B19-3389</strain>
    </source>
</reference>
<dbReference type="SUPFAM" id="SSF53756">
    <property type="entry name" value="UDP-Glycosyltransferase/glycogen phosphorylase"/>
    <property type="match status" value="1"/>
</dbReference>
<evidence type="ECO:0000313" key="2">
    <source>
        <dbReference type="EMBL" id="HIQ80880.1"/>
    </source>
</evidence>
<protein>
    <submittedName>
        <fullName evidence="2">Glycosyltransferase</fullName>
    </submittedName>
</protein>
<evidence type="ECO:0000259" key="1">
    <source>
        <dbReference type="Pfam" id="PF00534"/>
    </source>
</evidence>
<sequence length="401" mass="45993">MKRILVTMTSMYIGGAERSLIGLLSAIDYTKYQVDLLLYRHEGEFLPFIPRQVRILPYMPQYDTLDRPIKNLLCSRRFLFGFARLFAKLRTRLYCKKHSIQKTVWVSLQNNTRCILPLLPKIKGTYDVAIGFLGIHAILVKKVTAKIKLGWIHTDYGQLAPNPKMDRQVYDRLDYIVNVSQECTNIFVQQYPQYKKKAITVENILSPAFVRQQARQLDVSKEMDLSGKYKLLCSVGRFTKEKNFDNVPDICRRMLAKGCNVKWYIIGYGADEQLIKEKIRQCGVERHVILLGKKINPYPYIEGCDLYVQPSRAEGKAVTVREAQMLCKPVAIANFATARSQLTDGVDGMIVPMDNDGCARALVELLGDPEGLRRLCKNCAQTDYSNRAEVEKIYRLEEKAL</sequence>
<dbReference type="AlphaFoldDB" id="A0A9D0ZHZ5"/>
<evidence type="ECO:0000313" key="3">
    <source>
        <dbReference type="Proteomes" id="UP000886787"/>
    </source>
</evidence>
<feature type="domain" description="Glycosyl transferase family 1" evidence="1">
    <location>
        <begin position="224"/>
        <end position="378"/>
    </location>
</feature>
<reference evidence="2" key="2">
    <citation type="journal article" date="2021" name="PeerJ">
        <title>Extensive microbial diversity within the chicken gut microbiome revealed by metagenomics and culture.</title>
        <authorList>
            <person name="Gilroy R."/>
            <person name="Ravi A."/>
            <person name="Getino M."/>
            <person name="Pursley I."/>
            <person name="Horton D.L."/>
            <person name="Alikhan N.F."/>
            <person name="Baker D."/>
            <person name="Gharbi K."/>
            <person name="Hall N."/>
            <person name="Watson M."/>
            <person name="Adriaenssens E.M."/>
            <person name="Foster-Nyarko E."/>
            <person name="Jarju S."/>
            <person name="Secka A."/>
            <person name="Antonio M."/>
            <person name="Oren A."/>
            <person name="Chaudhuri R.R."/>
            <person name="La Ragione R."/>
            <person name="Hildebrand F."/>
            <person name="Pallen M.J."/>
        </authorList>
    </citation>
    <scope>NUCLEOTIDE SEQUENCE</scope>
    <source>
        <strain evidence="2">ChiSjej1B19-3389</strain>
    </source>
</reference>
<comment type="caution">
    <text evidence="2">The sequence shown here is derived from an EMBL/GenBank/DDBJ whole genome shotgun (WGS) entry which is preliminary data.</text>
</comment>
<dbReference type="PANTHER" id="PTHR12526:SF572">
    <property type="entry name" value="BLL5144 PROTEIN"/>
    <property type="match status" value="1"/>
</dbReference>
<dbReference type="GO" id="GO:0016757">
    <property type="term" value="F:glycosyltransferase activity"/>
    <property type="evidence" value="ECO:0007669"/>
    <property type="project" value="InterPro"/>
</dbReference>